<evidence type="ECO:0000256" key="2">
    <source>
        <dbReference type="SAM" id="Phobius"/>
    </source>
</evidence>
<organism evidence="4 5">
    <name type="scientific">Actinomyces slackii</name>
    <dbReference type="NCBI Taxonomy" id="52774"/>
    <lineage>
        <taxon>Bacteria</taxon>
        <taxon>Bacillati</taxon>
        <taxon>Actinomycetota</taxon>
        <taxon>Actinomycetes</taxon>
        <taxon>Actinomycetales</taxon>
        <taxon>Actinomycetaceae</taxon>
        <taxon>Actinomyces</taxon>
    </lineage>
</organism>
<dbReference type="SUPFAM" id="SSF48317">
    <property type="entry name" value="Acid phosphatase/Vanadium-dependent haloperoxidase"/>
    <property type="match status" value="1"/>
</dbReference>
<keyword evidence="2" id="KW-0812">Transmembrane</keyword>
<dbReference type="Pfam" id="PF01569">
    <property type="entry name" value="PAP2"/>
    <property type="match status" value="1"/>
</dbReference>
<feature type="region of interest" description="Disordered" evidence="1">
    <location>
        <begin position="280"/>
        <end position="314"/>
    </location>
</feature>
<keyword evidence="5" id="KW-1185">Reference proteome</keyword>
<evidence type="ECO:0000313" key="5">
    <source>
        <dbReference type="Proteomes" id="UP000276899"/>
    </source>
</evidence>
<evidence type="ECO:0000256" key="1">
    <source>
        <dbReference type="SAM" id="MobiDB-lite"/>
    </source>
</evidence>
<accession>A0A3S4WG00</accession>
<dbReference type="KEGG" id="asla:NCTC11923_00746"/>
<protein>
    <submittedName>
        <fullName evidence="4">PAP2 superfamily</fullName>
    </submittedName>
</protein>
<feature type="transmembrane region" description="Helical" evidence="2">
    <location>
        <begin position="175"/>
        <end position="196"/>
    </location>
</feature>
<feature type="transmembrane region" description="Helical" evidence="2">
    <location>
        <begin position="124"/>
        <end position="141"/>
    </location>
</feature>
<feature type="transmembrane region" description="Helical" evidence="2">
    <location>
        <begin position="53"/>
        <end position="76"/>
    </location>
</feature>
<dbReference type="SMART" id="SM00014">
    <property type="entry name" value="acidPPc"/>
    <property type="match status" value="1"/>
</dbReference>
<sequence>MRLGGSALAAVCLLGAVGLWAVFVRTRSGQFLEAAALEGSRIGSHYVNDQARALLSVVSMPAAVALVVVILLVGLARRSHRRAIWAVIAVVGANASTQILKHWVLVRPDYDMTVRWDNANTLPSGHTTIAASAAVALVLLAGGRWRGWAAWAGAAGSVAMGYSTLVCQWHRPADVLAALLVAVAWGGIAVAGGAWADGAEEPAESASSPELARQRRITWLLACLGALSALPAVALGLWVLSRLGESFARTEYFASYAVGSAATVAVGCLTLASVTALGFHPSPSRRPDGGSPAEGSQAQGATPSAQSPGEPTSR</sequence>
<dbReference type="InterPro" id="IPR000326">
    <property type="entry name" value="PAP2/HPO"/>
</dbReference>
<feature type="compositionally biased region" description="Polar residues" evidence="1">
    <location>
        <begin position="294"/>
        <end position="314"/>
    </location>
</feature>
<feature type="domain" description="Phosphatidic acid phosphatase type 2/haloperoxidase" evidence="3">
    <location>
        <begin position="83"/>
        <end position="190"/>
    </location>
</feature>
<proteinExistence type="predicted"/>
<dbReference type="Gene3D" id="1.20.144.10">
    <property type="entry name" value="Phosphatidic acid phosphatase type 2/haloperoxidase"/>
    <property type="match status" value="1"/>
</dbReference>
<dbReference type="AlphaFoldDB" id="A0A3S4WG00"/>
<dbReference type="InterPro" id="IPR036938">
    <property type="entry name" value="PAP2/HPO_sf"/>
</dbReference>
<feature type="transmembrane region" description="Helical" evidence="2">
    <location>
        <begin position="217"/>
        <end position="241"/>
    </location>
</feature>
<dbReference type="STRING" id="1278298.GCA_000428685_00269"/>
<reference evidence="4 5" key="1">
    <citation type="submission" date="2018-12" db="EMBL/GenBank/DDBJ databases">
        <authorList>
            <consortium name="Pathogen Informatics"/>
        </authorList>
    </citation>
    <scope>NUCLEOTIDE SEQUENCE [LARGE SCALE GENOMIC DNA]</scope>
    <source>
        <strain evidence="4 5">NCTC11923</strain>
    </source>
</reference>
<keyword evidence="2" id="KW-1133">Transmembrane helix</keyword>
<name>A0A3S4WG00_9ACTO</name>
<evidence type="ECO:0000259" key="3">
    <source>
        <dbReference type="SMART" id="SM00014"/>
    </source>
</evidence>
<feature type="transmembrane region" description="Helical" evidence="2">
    <location>
        <begin position="83"/>
        <end position="104"/>
    </location>
</feature>
<dbReference type="EMBL" id="LR134363">
    <property type="protein sequence ID" value="VEG74126.1"/>
    <property type="molecule type" value="Genomic_DNA"/>
</dbReference>
<keyword evidence="2" id="KW-0472">Membrane</keyword>
<gene>
    <name evidence="4" type="ORF">NCTC11923_00746</name>
</gene>
<dbReference type="Proteomes" id="UP000276899">
    <property type="component" value="Chromosome"/>
</dbReference>
<evidence type="ECO:0000313" key="4">
    <source>
        <dbReference type="EMBL" id="VEG74126.1"/>
    </source>
</evidence>
<feature type="transmembrane region" description="Helical" evidence="2">
    <location>
        <begin position="253"/>
        <end position="279"/>
    </location>
</feature>